<accession>A0A8H7Z661</accession>
<evidence type="ECO:0000313" key="2">
    <source>
        <dbReference type="Proteomes" id="UP000670092"/>
    </source>
</evidence>
<dbReference type="Proteomes" id="UP000670092">
    <property type="component" value="Unassembled WGS sequence"/>
</dbReference>
<reference evidence="1 2" key="1">
    <citation type="submission" date="2021-01" db="EMBL/GenBank/DDBJ databases">
        <title>Chromosome-level genome assembly of a human fungal pathogen reveals clustering of transcriptionally co-regulated genes.</title>
        <authorList>
            <person name="Voorhies M."/>
            <person name="Cohen S."/>
            <person name="Shea T.P."/>
            <person name="Petrus S."/>
            <person name="Munoz J.F."/>
            <person name="Poplawski S."/>
            <person name="Goldman W.E."/>
            <person name="Michael T."/>
            <person name="Cuomo C.A."/>
            <person name="Sil A."/>
            <person name="Beyhan S."/>
        </authorList>
    </citation>
    <scope>NUCLEOTIDE SEQUENCE [LARGE SCALE GENOMIC DNA]</scope>
    <source>
        <strain evidence="1 2">G184AR</strain>
    </source>
</reference>
<evidence type="ECO:0000313" key="1">
    <source>
        <dbReference type="EMBL" id="KAG5304687.1"/>
    </source>
</evidence>
<organism evidence="1 2">
    <name type="scientific">Ajellomyces capsulatus</name>
    <name type="common">Darling's disease fungus</name>
    <name type="synonym">Histoplasma capsulatum</name>
    <dbReference type="NCBI Taxonomy" id="5037"/>
    <lineage>
        <taxon>Eukaryota</taxon>
        <taxon>Fungi</taxon>
        <taxon>Dikarya</taxon>
        <taxon>Ascomycota</taxon>
        <taxon>Pezizomycotina</taxon>
        <taxon>Eurotiomycetes</taxon>
        <taxon>Eurotiomycetidae</taxon>
        <taxon>Onygenales</taxon>
        <taxon>Ajellomycetaceae</taxon>
        <taxon>Histoplasma</taxon>
    </lineage>
</organism>
<dbReference type="EMBL" id="JAEVHI010000001">
    <property type="protein sequence ID" value="KAG5304687.1"/>
    <property type="molecule type" value="Genomic_DNA"/>
</dbReference>
<gene>
    <name evidence="1" type="ORF">I7I52_03099</name>
</gene>
<proteinExistence type="predicted"/>
<dbReference type="AlphaFoldDB" id="A0A8H7Z661"/>
<comment type="caution">
    <text evidence="1">The sequence shown here is derived from an EMBL/GenBank/DDBJ whole genome shotgun (WGS) entry which is preliminary data.</text>
</comment>
<protein>
    <submittedName>
        <fullName evidence="1">Uncharacterized protein</fullName>
    </submittedName>
</protein>
<sequence>MITRRRHPPRPRGKANPLSPYRIIRGDDIERLLSGTLYAAGQVYHTAFTVYADSSSAPRLRLRHGFYGRPLVLVQIIDPTACDGTVPSDRCV</sequence>
<dbReference type="VEuPathDB" id="FungiDB:I7I52_03099"/>
<name>A0A8H7Z661_AJECA</name>